<protein>
    <submittedName>
        <fullName evidence="1">Uncharacterized protein</fullName>
    </submittedName>
</protein>
<organism evidence="1 2">
    <name type="scientific">Antarcticirhabdus aurantiaca</name>
    <dbReference type="NCBI Taxonomy" id="2606717"/>
    <lineage>
        <taxon>Bacteria</taxon>
        <taxon>Pseudomonadati</taxon>
        <taxon>Pseudomonadota</taxon>
        <taxon>Alphaproteobacteria</taxon>
        <taxon>Hyphomicrobiales</taxon>
        <taxon>Aurantimonadaceae</taxon>
        <taxon>Antarcticirhabdus</taxon>
    </lineage>
</organism>
<proteinExistence type="predicted"/>
<accession>A0ACD4NS30</accession>
<keyword evidence="2" id="KW-1185">Reference proteome</keyword>
<evidence type="ECO:0000313" key="2">
    <source>
        <dbReference type="Proteomes" id="UP001163223"/>
    </source>
</evidence>
<gene>
    <name evidence="1" type="ORF">OXU80_04585</name>
</gene>
<reference evidence="1" key="1">
    <citation type="submission" date="2022-11" db="EMBL/GenBank/DDBJ databases">
        <title>beta-Carotene-producing bacterium, Jeongeuplla avenae sp. nov., alleviates the salt stress of Arabidopsis seedlings.</title>
        <authorList>
            <person name="Jiang L."/>
            <person name="Lee J."/>
        </authorList>
    </citation>
    <scope>NUCLEOTIDE SEQUENCE</scope>
    <source>
        <strain evidence="1">DY_R2A_6</strain>
    </source>
</reference>
<evidence type="ECO:0000313" key="1">
    <source>
        <dbReference type="EMBL" id="WAJ29517.1"/>
    </source>
</evidence>
<dbReference type="EMBL" id="CP113520">
    <property type="protein sequence ID" value="WAJ29517.1"/>
    <property type="molecule type" value="Genomic_DNA"/>
</dbReference>
<dbReference type="Proteomes" id="UP001163223">
    <property type="component" value="Chromosome"/>
</dbReference>
<sequence>MNVVPWPTSEYLHWSRAPEKPVAPSQELATECEKALEAWRGVRSDPVNENTRAAFEALEAAERCSYQPTGDDAAFATEG</sequence>
<name>A0ACD4NS30_9HYPH</name>